<gene>
    <name evidence="3" type="ORF">AAA799N04_00355</name>
</gene>
<sequence>MNQTQRQVESFEEFCNLESMQELLLNLRGSKHKNSKPKSRLGLYSTQMVYANRLYNLHKWLSGRKFEFNNFVHTGENTFKNQRETVTIQGLEHVLRLYQNSFNSRRDFVLLLKKYLHDPTHNGKFASSMVVERSAIQAYFKWNESEIAISFDPKKRYKVKDSEDEEPSLSLEELMKMLTVGRPTLVQKAVILCKFQRGLDTATLVDRFNFEAWRQLVEYFGTEMYLKWDLSMCPVPIKLTRMKTDFSHTGFLDIDAVKAIQEYLKDEEEKKGRKMSTRKPLFVNQKNNLIDNHWVSRSFNRMAETAGIQTKLEGYSYKTKYSKDSHELRDLLESTLLDSGVRADVVEHVTGHKPKDSYEKQSKLFPASLRSEYVKASKRLNIFSNLSQNMKGDDEKESLRHQNELLQRELENERYNSHKEIQTMKENQEAIMAWIQRQSFAKKIT</sequence>
<evidence type="ECO:0000256" key="1">
    <source>
        <dbReference type="ARBA" id="ARBA00023172"/>
    </source>
</evidence>
<dbReference type="GO" id="GO:0003677">
    <property type="term" value="F:DNA binding"/>
    <property type="evidence" value="ECO:0007669"/>
    <property type="project" value="InterPro"/>
</dbReference>
<dbReference type="Gene3D" id="1.10.443.10">
    <property type="entry name" value="Intergrase catalytic core"/>
    <property type="match status" value="1"/>
</dbReference>
<comment type="caution">
    <text evidence="3">The sequence shown here is derived from an EMBL/GenBank/DDBJ whole genome shotgun (WGS) entry which is preliminary data.</text>
</comment>
<proteinExistence type="predicted"/>
<organism evidence="3 4">
    <name type="scientific">Marine Group I thaumarchaeote SCGC AAA799-N04</name>
    <dbReference type="NCBI Taxonomy" id="1502293"/>
    <lineage>
        <taxon>Archaea</taxon>
        <taxon>Nitrososphaerota</taxon>
        <taxon>Marine Group I</taxon>
    </lineage>
</organism>
<dbReference type="InterPro" id="IPR013762">
    <property type="entry name" value="Integrase-like_cat_sf"/>
</dbReference>
<evidence type="ECO:0000313" key="4">
    <source>
        <dbReference type="Proteomes" id="UP000028059"/>
    </source>
</evidence>
<name>A0A081RPF2_9ARCH</name>
<keyword evidence="1" id="KW-0233">DNA recombination</keyword>
<dbReference type="GO" id="GO:0015074">
    <property type="term" value="P:DNA integration"/>
    <property type="evidence" value="ECO:0007669"/>
    <property type="project" value="InterPro"/>
</dbReference>
<dbReference type="SUPFAM" id="SSF56349">
    <property type="entry name" value="DNA breaking-rejoining enzymes"/>
    <property type="match status" value="1"/>
</dbReference>
<dbReference type="AlphaFoldDB" id="A0A081RPF2"/>
<feature type="domain" description="Tyr recombinase" evidence="2">
    <location>
        <begin position="237"/>
        <end position="354"/>
    </location>
</feature>
<evidence type="ECO:0000259" key="2">
    <source>
        <dbReference type="Pfam" id="PF00589"/>
    </source>
</evidence>
<evidence type="ECO:0000313" key="3">
    <source>
        <dbReference type="EMBL" id="KEQ57075.1"/>
    </source>
</evidence>
<dbReference type="GO" id="GO:0006310">
    <property type="term" value="P:DNA recombination"/>
    <property type="evidence" value="ECO:0007669"/>
    <property type="project" value="UniProtKB-KW"/>
</dbReference>
<dbReference type="InterPro" id="IPR002104">
    <property type="entry name" value="Integrase_catalytic"/>
</dbReference>
<dbReference type="InterPro" id="IPR011010">
    <property type="entry name" value="DNA_brk_join_enz"/>
</dbReference>
<accession>A0A081RPF2</accession>
<dbReference type="EMBL" id="JOKN01000004">
    <property type="protein sequence ID" value="KEQ57075.1"/>
    <property type="molecule type" value="Genomic_DNA"/>
</dbReference>
<protein>
    <submittedName>
        <fullName evidence="3">Phage integrase protein</fullName>
    </submittedName>
</protein>
<reference evidence="3 4" key="1">
    <citation type="submission" date="2014-06" db="EMBL/GenBank/DDBJ databases">
        <authorList>
            <person name="Ngugi D.K."/>
            <person name="Blom J."/>
            <person name="Alam I."/>
            <person name="Rashid M."/>
            <person name="Ba Alawi W."/>
            <person name="Zhang G."/>
            <person name="Hikmawan T."/>
            <person name="Guan Y."/>
            <person name="Antunes A."/>
            <person name="Siam R."/>
            <person name="ElDorry H."/>
            <person name="Bajic V."/>
            <person name="Stingl U."/>
        </authorList>
    </citation>
    <scope>NUCLEOTIDE SEQUENCE [LARGE SCALE GENOMIC DNA]</scope>
    <source>
        <strain evidence="3">SCGC AAA799-N04</strain>
    </source>
</reference>
<dbReference type="Pfam" id="PF00589">
    <property type="entry name" value="Phage_integrase"/>
    <property type="match status" value="1"/>
</dbReference>
<keyword evidence="4" id="KW-1185">Reference proteome</keyword>
<dbReference type="Proteomes" id="UP000028059">
    <property type="component" value="Unassembled WGS sequence"/>
</dbReference>